<keyword evidence="1" id="KW-0732">Signal</keyword>
<evidence type="ECO:0008006" key="3">
    <source>
        <dbReference type="Google" id="ProtNLM"/>
    </source>
</evidence>
<gene>
    <name evidence="2" type="ORF">EMLFYP7_03207</name>
</gene>
<dbReference type="RefSeq" id="WP_156566710.1">
    <property type="nucleotide sequence ID" value="NZ_CACRTZ010000033.1"/>
</dbReference>
<evidence type="ECO:0000313" key="2">
    <source>
        <dbReference type="EMBL" id="VYU63694.1"/>
    </source>
</evidence>
<proteinExistence type="predicted"/>
<reference evidence="2" key="1">
    <citation type="submission" date="2019-11" db="EMBL/GenBank/DDBJ databases">
        <authorList>
            <person name="Feng L."/>
        </authorList>
    </citation>
    <scope>NUCLEOTIDE SEQUENCE</scope>
    <source>
        <strain evidence="2">EMassiliensisLFYP7</strain>
    </source>
</reference>
<evidence type="ECO:0000256" key="1">
    <source>
        <dbReference type="SAM" id="SignalP"/>
    </source>
</evidence>
<feature type="signal peptide" evidence="1">
    <location>
        <begin position="1"/>
        <end position="24"/>
    </location>
</feature>
<protein>
    <recommendedName>
        <fullName evidence="3">Type 1 fimbrial protein</fullName>
    </recommendedName>
</protein>
<feature type="chain" id="PRO_5027058619" description="Type 1 fimbrial protein" evidence="1">
    <location>
        <begin position="25"/>
        <end position="102"/>
    </location>
</feature>
<accession>A0A6N3GH01</accession>
<organism evidence="2">
    <name type="scientific">Phytobacter massiliensis</name>
    <dbReference type="NCBI Taxonomy" id="1485952"/>
    <lineage>
        <taxon>Bacteria</taxon>
        <taxon>Pseudomonadati</taxon>
        <taxon>Pseudomonadota</taxon>
        <taxon>Gammaproteobacteria</taxon>
        <taxon>Enterobacterales</taxon>
        <taxon>Enterobacteriaceae</taxon>
        <taxon>Phytobacter</taxon>
    </lineage>
</organism>
<sequence length="102" mass="11005">MSVPKKLLLTVALLCAGVSTHVAAESGGTIHFVGMIVEPPCDVNVDYRHVVMACDRQGEAQTQQFSLDELAQGQGGYDNLATMQLSYVNPQHTLAVLNVNYN</sequence>
<dbReference type="EMBL" id="CACRTZ010000033">
    <property type="protein sequence ID" value="VYU63694.1"/>
    <property type="molecule type" value="Genomic_DNA"/>
</dbReference>
<dbReference type="AlphaFoldDB" id="A0A6N3GH01"/>
<name>A0A6N3GH01_9ENTR</name>